<dbReference type="KEGG" id="ccot:CCAX7_20090"/>
<keyword evidence="2" id="KW-1185">Reference proteome</keyword>
<dbReference type="AlphaFoldDB" id="A0A402D2G2"/>
<proteinExistence type="predicted"/>
<dbReference type="RefSeq" id="WP_119323734.1">
    <property type="nucleotide sequence ID" value="NZ_AP025739.1"/>
</dbReference>
<sequence>MKSKPSQQPIRRPIVAGIAAGMAITAYGAPSHAAPTPAAGYQVKLFAAAPTGATGPDSIAVDNGHVFIGYGDKGGKTGGGTSTVAEFMTDGTLVKTFTVAGHNDGLKIDPATHLLWAMQNEDGNAQLAIIDPASASAPTVYSLPSVNGGGGYDDIVFRAGKVYFSASNPANDPNTGSAIVQATLTNGVFTLTPVLAGNAAATNALTNVATTLNLLDPDSLTTTPAGDLLLDSQGDNELIDISASTGAARVLPITVNAAGKADDNLDDTVFATSGQDTLLIADRDSNLVYAVTGLTAGQAYSAANDDNLVGALNMSTGVVSPIAAILQQPHGLGVLPVAHTYAAGLQMISAPADFSSVALDGVLDIAAPRFATWDPTLAQYVLSPSAPADTLHIGKGCWVRLASPARLFDQGVPASAAPFSIALTVGWNLIGDPFAGSTPVSSLQIQAGGKSYADLGLAAAAGIVSPLLYSYSPGDAAYAAHAYQKQTLASGTFASYKGYWIRAFQNCNLIVPGTTGN</sequence>
<dbReference type="Proteomes" id="UP000287394">
    <property type="component" value="Chromosome"/>
</dbReference>
<accession>A0A402D2G2</accession>
<reference evidence="1 2" key="1">
    <citation type="journal article" date="2019" name="Int. J. Syst. Evol. Microbiol.">
        <title>Capsulimonas corticalis gen. nov., sp. nov., an aerobic capsulated bacterium, of a novel bacterial order, Capsulimonadales ord. nov., of the class Armatimonadia of the phylum Armatimonadetes.</title>
        <authorList>
            <person name="Li J."/>
            <person name="Kudo C."/>
            <person name="Tonouchi A."/>
        </authorList>
    </citation>
    <scope>NUCLEOTIDE SEQUENCE [LARGE SCALE GENOMIC DNA]</scope>
    <source>
        <strain evidence="1 2">AX-7</strain>
    </source>
</reference>
<dbReference type="SUPFAM" id="SSF63829">
    <property type="entry name" value="Calcium-dependent phosphotriesterase"/>
    <property type="match status" value="1"/>
</dbReference>
<dbReference type="EMBL" id="AP025739">
    <property type="protein sequence ID" value="BDI29958.1"/>
    <property type="molecule type" value="Genomic_DNA"/>
</dbReference>
<organism evidence="1 2">
    <name type="scientific">Capsulimonas corticalis</name>
    <dbReference type="NCBI Taxonomy" id="2219043"/>
    <lineage>
        <taxon>Bacteria</taxon>
        <taxon>Bacillati</taxon>
        <taxon>Armatimonadota</taxon>
        <taxon>Armatimonadia</taxon>
        <taxon>Capsulimonadales</taxon>
        <taxon>Capsulimonadaceae</taxon>
        <taxon>Capsulimonas</taxon>
    </lineage>
</organism>
<gene>
    <name evidence="1" type="ORF">CCAX7_20090</name>
</gene>
<evidence type="ECO:0000313" key="2">
    <source>
        <dbReference type="Proteomes" id="UP000287394"/>
    </source>
</evidence>
<dbReference type="OrthoDB" id="3078195at2"/>
<protein>
    <submittedName>
        <fullName evidence="1">Uncharacterized protein</fullName>
    </submittedName>
</protein>
<evidence type="ECO:0000313" key="1">
    <source>
        <dbReference type="EMBL" id="BDI29958.1"/>
    </source>
</evidence>
<name>A0A402D2G2_9BACT</name>